<dbReference type="KEGG" id="ehx:EMIHUDRAFT_199942"/>
<evidence type="ECO:0008006" key="4">
    <source>
        <dbReference type="Google" id="ProtNLM"/>
    </source>
</evidence>
<dbReference type="Proteomes" id="UP000013827">
    <property type="component" value="Unassembled WGS sequence"/>
</dbReference>
<dbReference type="EnsemblProtists" id="EOD39474">
    <property type="protein sequence ID" value="EOD39474"/>
    <property type="gene ID" value="EMIHUDRAFT_199942"/>
</dbReference>
<evidence type="ECO:0000313" key="2">
    <source>
        <dbReference type="EnsemblProtists" id="EOD39474"/>
    </source>
</evidence>
<dbReference type="HOGENOM" id="CLU_066121_0_0_1"/>
<name>A0A0D3KUN9_EMIH1</name>
<sequence length="359" mass="37623">MCLYDGLLPRALSIFELPSLRSGQRGIVIGMGGGCDVLGALAFAQAWEARSPGATVLFANCVSPRPMPSHEQLAPHLWRCPPNVVPLAAGDGCYGSTRLEQSLPRGAEGSPFLLVVPEDGKGPSSVEEVTRANTGAITSSLARLRVDAILAVDLGGDSLTGGVDFASDPECGRDRQSAVGAMRAAVRHVDESGALLGVVPLAPLLEPLCRHSAPLAPNRTPNIIKSALERAAAPPEAADEGDGEGSGAARPDLCTINRHGNTAHVPWSWLTTGFFKQPCLRFPLADTYVQGGALLEEPGEKEDDPNSTPDAEPAELTAMGAQDAADAEAVLNQLMRTGCCLSSKSWCSHWPGMQRDCTC</sequence>
<protein>
    <recommendedName>
        <fullName evidence="4">DUF1152 domain-containing protein</fullName>
    </recommendedName>
</protein>
<dbReference type="PaxDb" id="2903-EOD39474"/>
<reference evidence="3" key="1">
    <citation type="journal article" date="2013" name="Nature">
        <title>Pan genome of the phytoplankton Emiliania underpins its global distribution.</title>
        <authorList>
            <person name="Read B.A."/>
            <person name="Kegel J."/>
            <person name="Klute M.J."/>
            <person name="Kuo A."/>
            <person name="Lefebvre S.C."/>
            <person name="Maumus F."/>
            <person name="Mayer C."/>
            <person name="Miller J."/>
            <person name="Monier A."/>
            <person name="Salamov A."/>
            <person name="Young J."/>
            <person name="Aguilar M."/>
            <person name="Claverie J.M."/>
            <person name="Frickenhaus S."/>
            <person name="Gonzalez K."/>
            <person name="Herman E.K."/>
            <person name="Lin Y.C."/>
            <person name="Napier J."/>
            <person name="Ogata H."/>
            <person name="Sarno A.F."/>
            <person name="Shmutz J."/>
            <person name="Schroeder D."/>
            <person name="de Vargas C."/>
            <person name="Verret F."/>
            <person name="von Dassow P."/>
            <person name="Valentin K."/>
            <person name="Van de Peer Y."/>
            <person name="Wheeler G."/>
            <person name="Dacks J.B."/>
            <person name="Delwiche C.F."/>
            <person name="Dyhrman S.T."/>
            <person name="Glockner G."/>
            <person name="John U."/>
            <person name="Richards T."/>
            <person name="Worden A.Z."/>
            <person name="Zhang X."/>
            <person name="Grigoriev I.V."/>
            <person name="Allen A.E."/>
            <person name="Bidle K."/>
            <person name="Borodovsky M."/>
            <person name="Bowler C."/>
            <person name="Brownlee C."/>
            <person name="Cock J.M."/>
            <person name="Elias M."/>
            <person name="Gladyshev V.N."/>
            <person name="Groth M."/>
            <person name="Guda C."/>
            <person name="Hadaegh A."/>
            <person name="Iglesias-Rodriguez M.D."/>
            <person name="Jenkins J."/>
            <person name="Jones B.M."/>
            <person name="Lawson T."/>
            <person name="Leese F."/>
            <person name="Lindquist E."/>
            <person name="Lobanov A."/>
            <person name="Lomsadze A."/>
            <person name="Malik S.B."/>
            <person name="Marsh M.E."/>
            <person name="Mackinder L."/>
            <person name="Mock T."/>
            <person name="Mueller-Roeber B."/>
            <person name="Pagarete A."/>
            <person name="Parker M."/>
            <person name="Probert I."/>
            <person name="Quesneville H."/>
            <person name="Raines C."/>
            <person name="Rensing S.A."/>
            <person name="Riano-Pachon D.M."/>
            <person name="Richier S."/>
            <person name="Rokitta S."/>
            <person name="Shiraiwa Y."/>
            <person name="Soanes D.M."/>
            <person name="van der Giezen M."/>
            <person name="Wahlund T.M."/>
            <person name="Williams B."/>
            <person name="Wilson W."/>
            <person name="Wolfe G."/>
            <person name="Wurch L.L."/>
        </authorList>
    </citation>
    <scope>NUCLEOTIDE SEQUENCE</scope>
</reference>
<keyword evidence="3" id="KW-1185">Reference proteome</keyword>
<proteinExistence type="predicted"/>
<dbReference type="AlphaFoldDB" id="A0A0D3KUN9"/>
<dbReference type="RefSeq" id="XP_005791903.1">
    <property type="nucleotide sequence ID" value="XM_005791846.1"/>
</dbReference>
<organism evidence="2 3">
    <name type="scientific">Emiliania huxleyi (strain CCMP1516)</name>
    <dbReference type="NCBI Taxonomy" id="280463"/>
    <lineage>
        <taxon>Eukaryota</taxon>
        <taxon>Haptista</taxon>
        <taxon>Haptophyta</taxon>
        <taxon>Prymnesiophyceae</taxon>
        <taxon>Isochrysidales</taxon>
        <taxon>Noelaerhabdaceae</taxon>
        <taxon>Emiliania</taxon>
    </lineage>
</organism>
<feature type="region of interest" description="Disordered" evidence="1">
    <location>
        <begin position="230"/>
        <end position="253"/>
    </location>
</feature>
<evidence type="ECO:0000313" key="3">
    <source>
        <dbReference type="Proteomes" id="UP000013827"/>
    </source>
</evidence>
<reference evidence="2" key="2">
    <citation type="submission" date="2024-10" db="UniProtKB">
        <authorList>
            <consortium name="EnsemblProtists"/>
        </authorList>
    </citation>
    <scope>IDENTIFICATION</scope>
</reference>
<evidence type="ECO:0000256" key="1">
    <source>
        <dbReference type="SAM" id="MobiDB-lite"/>
    </source>
</evidence>
<accession>A0A0D3KUN9</accession>
<dbReference type="GeneID" id="17284745"/>